<feature type="binding site" evidence="8">
    <location>
        <position position="285"/>
    </location>
    <ligand>
        <name>Ca(2+)</name>
        <dbReference type="ChEBI" id="CHEBI:29108"/>
        <label>1</label>
    </ligand>
</feature>
<keyword evidence="3 8" id="KW-0479">Metal-binding</keyword>
<name>A0A2W4WD54_9CYAN</name>
<sequence>MSNPFQQLKDRFKAIGSTLTPEAAETAKASLREWLETNADTLRHKRQPGEFNGTMMQYFHWYTPADGNHWNQVKAEALALADAGITALWLPPAHKGIGGGFDVGYGVYDLFDLGEFDQQGSVRTKYGTKDEYVQAVKTCRNLGINTYADVVFNHKMAADFEEEFSATPMDPGDRHRPLGDMRPIKSWTGFKFPGRGDKYSSMKWHWYHFDAVDYNSYEPDYKAVWLIEGKEFEDKVSLELGSFDYLMGCDLDVDHPEVRGELNYWGEWMLDHIGVDGFRVDAIKHICGDFFVQWLAHLENYAQRDLFCVGEYWTYDLGALSWYAGNSGGLLNLFDAPLHNNFHQASKAGSHYDLRAIFDNTVVKEMPLLAVTLVENHDTQPLQALESVVEAWFKPLAYALILLREAGYPCIFHCDYYGAHYVDKGRDGNEYEIWMDSHREILDRLLVGRRHFAYGPQYDYFDHPNVVGWTRLGSDDHPRAMAVLLSNSEAGRKWMEVGKPNTIFYDLTGHIKQSITTNDDGWAEFRCHGGSVSVWVEEHPILRPLLSILPG</sequence>
<dbReference type="NCBIfam" id="NF006968">
    <property type="entry name" value="PRK09441.1-1"/>
    <property type="match status" value="1"/>
</dbReference>
<dbReference type="PIRSF" id="PIRSF001021">
    <property type="entry name" value="Alph-amls_thrmst"/>
    <property type="match status" value="1"/>
</dbReference>
<evidence type="ECO:0000256" key="6">
    <source>
        <dbReference type="ARBA" id="ARBA00023295"/>
    </source>
</evidence>
<dbReference type="GO" id="GO:0005975">
    <property type="term" value="P:carbohydrate metabolic process"/>
    <property type="evidence" value="ECO:0007669"/>
    <property type="project" value="InterPro"/>
</dbReference>
<feature type="active site" description="Proton donor" evidence="7">
    <location>
        <position position="311"/>
    </location>
</feature>
<dbReference type="InterPro" id="IPR017853">
    <property type="entry name" value="GH"/>
</dbReference>
<accession>A0A2W4WD54</accession>
<feature type="binding site" evidence="8">
    <location>
        <position position="153"/>
    </location>
    <ligand>
        <name>Ca(2+)</name>
        <dbReference type="ChEBI" id="CHEBI:29108"/>
        <label>1</label>
    </ligand>
</feature>
<keyword evidence="8" id="KW-0106">Calcium</keyword>
<comment type="caution">
    <text evidence="10">The sequence shown here is derived from an EMBL/GenBank/DDBJ whole genome shotgun (WGS) entry which is preliminary data.</text>
</comment>
<gene>
    <name evidence="10" type="ORF">DCF17_06830</name>
</gene>
<evidence type="ECO:0000256" key="3">
    <source>
        <dbReference type="ARBA" id="ARBA00022723"/>
    </source>
</evidence>
<dbReference type="GO" id="GO:0004553">
    <property type="term" value="F:hydrolase activity, hydrolyzing O-glycosyl compounds"/>
    <property type="evidence" value="ECO:0007669"/>
    <property type="project" value="InterPro"/>
</dbReference>
<reference evidence="10 11" key="2">
    <citation type="submission" date="2018-06" db="EMBL/GenBank/DDBJ databases">
        <title>Metagenomic assembly of (sub)arctic Cyanobacteria and their associated microbiome from non-axenic cultures.</title>
        <authorList>
            <person name="Baurain D."/>
        </authorList>
    </citation>
    <scope>NUCLEOTIDE SEQUENCE [LARGE SCALE GENOMIC DNA]</scope>
    <source>
        <strain evidence="10">ULC041bin1</strain>
    </source>
</reference>
<evidence type="ECO:0000256" key="1">
    <source>
        <dbReference type="ARBA" id="ARBA00001913"/>
    </source>
</evidence>
<feature type="binding site" evidence="8">
    <location>
        <position position="244"/>
    </location>
    <ligand>
        <name>Ca(2+)</name>
        <dbReference type="ChEBI" id="CHEBI:29108"/>
        <label>1</label>
    </ligand>
</feature>
<evidence type="ECO:0000256" key="5">
    <source>
        <dbReference type="ARBA" id="ARBA00023277"/>
    </source>
</evidence>
<dbReference type="SUPFAM" id="SSF51445">
    <property type="entry name" value="(Trans)glycosidases"/>
    <property type="match status" value="1"/>
</dbReference>
<dbReference type="Gene3D" id="2.60.40.1180">
    <property type="entry name" value="Golgi alpha-mannosidase II"/>
    <property type="match status" value="1"/>
</dbReference>
<feature type="domain" description="Glycosyl hydrolase family 13 catalytic" evidence="9">
    <location>
        <begin position="53"/>
        <end position="450"/>
    </location>
</feature>
<dbReference type="Proteomes" id="UP000249081">
    <property type="component" value="Unassembled WGS sequence"/>
</dbReference>
<dbReference type="GO" id="GO:0005509">
    <property type="term" value="F:calcium ion binding"/>
    <property type="evidence" value="ECO:0007669"/>
    <property type="project" value="InterPro"/>
</dbReference>
<proteinExistence type="inferred from homology"/>
<keyword evidence="5" id="KW-0119">Carbohydrate metabolism</keyword>
<dbReference type="Gene3D" id="2.40.30.140">
    <property type="match status" value="1"/>
</dbReference>
<organism evidence="10 11">
    <name type="scientific">Shackletoniella antarctica</name>
    <dbReference type="NCBI Taxonomy" id="268115"/>
    <lineage>
        <taxon>Bacteria</taxon>
        <taxon>Bacillati</taxon>
        <taxon>Cyanobacteriota</taxon>
        <taxon>Cyanophyceae</taxon>
        <taxon>Oculatellales</taxon>
        <taxon>Oculatellaceae</taxon>
        <taxon>Shackletoniella</taxon>
    </lineage>
</organism>
<comment type="cofactor">
    <cofactor evidence="1">
        <name>Ca(2+)</name>
        <dbReference type="ChEBI" id="CHEBI:29108"/>
    </cofactor>
</comment>
<dbReference type="NCBIfam" id="NF006969">
    <property type="entry name" value="PRK09441.1-2"/>
    <property type="match status" value="1"/>
</dbReference>
<evidence type="ECO:0000259" key="9">
    <source>
        <dbReference type="SMART" id="SM00642"/>
    </source>
</evidence>
<evidence type="ECO:0000313" key="10">
    <source>
        <dbReference type="EMBL" id="PZO43023.1"/>
    </source>
</evidence>
<dbReference type="InterPro" id="IPR015237">
    <property type="entry name" value="Alpha-amylase_C_pro"/>
</dbReference>
<feature type="active site" description="Nucleophile" evidence="7">
    <location>
        <position position="281"/>
    </location>
</feature>
<evidence type="ECO:0000313" key="11">
    <source>
        <dbReference type="Proteomes" id="UP000249081"/>
    </source>
</evidence>
<evidence type="ECO:0000256" key="8">
    <source>
        <dbReference type="PIRSR" id="PIRSR001021-2"/>
    </source>
</evidence>
<keyword evidence="4" id="KW-0378">Hydrolase</keyword>
<dbReference type="CDD" id="cd11318">
    <property type="entry name" value="AmyAc_bac_fung_AmyA"/>
    <property type="match status" value="1"/>
</dbReference>
<feature type="binding site" evidence="8">
    <location>
        <position position="252"/>
    </location>
    <ligand>
        <name>Ca(2+)</name>
        <dbReference type="ChEBI" id="CHEBI:29108"/>
        <label>2</label>
    </ligand>
</feature>
<reference evidence="11" key="1">
    <citation type="submission" date="2018-04" db="EMBL/GenBank/DDBJ databases">
        <authorList>
            <person name="Cornet L."/>
        </authorList>
    </citation>
    <scope>NUCLEOTIDE SEQUENCE [LARGE SCALE GENOMIC DNA]</scope>
</reference>
<evidence type="ECO:0000256" key="2">
    <source>
        <dbReference type="ARBA" id="ARBA00008061"/>
    </source>
</evidence>
<dbReference type="InterPro" id="IPR013780">
    <property type="entry name" value="Glyco_hydro_b"/>
</dbReference>
<dbReference type="Pfam" id="PF09154">
    <property type="entry name" value="Alpha-amy_C_pro"/>
    <property type="match status" value="1"/>
</dbReference>
<feature type="binding site" evidence="8">
    <location>
        <position position="250"/>
    </location>
    <ligand>
        <name>Ca(2+)</name>
        <dbReference type="ChEBI" id="CHEBI:29108"/>
        <label>1</label>
    </ligand>
</feature>
<feature type="binding site" evidence="8">
    <location>
        <position position="210"/>
    </location>
    <ligand>
        <name>Ca(2+)</name>
        <dbReference type="ChEBI" id="CHEBI:29108"/>
        <label>2</label>
    </ligand>
</feature>
<dbReference type="InterPro" id="IPR013776">
    <property type="entry name" value="A-amylase_thermo"/>
</dbReference>
<dbReference type="SMART" id="SM00642">
    <property type="entry name" value="Aamy"/>
    <property type="match status" value="1"/>
</dbReference>
<dbReference type="SUPFAM" id="SSF51011">
    <property type="entry name" value="Glycosyl hydrolase domain"/>
    <property type="match status" value="1"/>
</dbReference>
<comment type="similarity">
    <text evidence="2">Belongs to the glycosyl hydrolase 13 family.</text>
</comment>
<evidence type="ECO:0000256" key="7">
    <source>
        <dbReference type="PIRSR" id="PIRSR001021-1"/>
    </source>
</evidence>
<dbReference type="Pfam" id="PF00128">
    <property type="entry name" value="Alpha-amylase"/>
    <property type="match status" value="1"/>
</dbReference>
<dbReference type="EMBL" id="QBMN01000034">
    <property type="protein sequence ID" value="PZO43023.1"/>
    <property type="molecule type" value="Genomic_DNA"/>
</dbReference>
<protein>
    <submittedName>
        <fullName evidence="10">Alpha-amylase</fullName>
    </submittedName>
</protein>
<keyword evidence="6" id="KW-0326">Glycosidase</keyword>
<dbReference type="Gene3D" id="3.20.20.80">
    <property type="entry name" value="Glycosidases"/>
    <property type="match status" value="1"/>
</dbReference>
<evidence type="ECO:0000256" key="4">
    <source>
        <dbReference type="ARBA" id="ARBA00022801"/>
    </source>
</evidence>
<dbReference type="InterPro" id="IPR006047">
    <property type="entry name" value="GH13_cat_dom"/>
</dbReference>
<dbReference type="AlphaFoldDB" id="A0A2W4WD54"/>
<dbReference type="PANTHER" id="PTHR43447">
    <property type="entry name" value="ALPHA-AMYLASE"/>
    <property type="match status" value="1"/>
</dbReference>